<proteinExistence type="predicted"/>
<feature type="region of interest" description="Disordered" evidence="1">
    <location>
        <begin position="1"/>
        <end position="20"/>
    </location>
</feature>
<protein>
    <recommendedName>
        <fullName evidence="2">DUF6570 domain-containing protein</fullName>
    </recommendedName>
</protein>
<comment type="caution">
    <text evidence="3">The sequence shown here is derived from an EMBL/GenBank/DDBJ whole genome shotgun (WGS) entry which is preliminary data.</text>
</comment>
<feature type="domain" description="DUF6570" evidence="2">
    <location>
        <begin position="153"/>
        <end position="207"/>
    </location>
</feature>
<name>A0AAD3HJR4_9CHLO</name>
<evidence type="ECO:0000259" key="2">
    <source>
        <dbReference type="Pfam" id="PF20209"/>
    </source>
</evidence>
<dbReference type="EMBL" id="BMAR01000005">
    <property type="protein sequence ID" value="GFR43146.1"/>
    <property type="molecule type" value="Genomic_DNA"/>
</dbReference>
<evidence type="ECO:0000256" key="1">
    <source>
        <dbReference type="SAM" id="MobiDB-lite"/>
    </source>
</evidence>
<evidence type="ECO:0000313" key="4">
    <source>
        <dbReference type="Proteomes" id="UP001054857"/>
    </source>
</evidence>
<feature type="region of interest" description="Disordered" evidence="1">
    <location>
        <begin position="34"/>
        <end position="54"/>
    </location>
</feature>
<dbReference type="AlphaFoldDB" id="A0AAD3HJR4"/>
<dbReference type="Pfam" id="PF20209">
    <property type="entry name" value="DUF6570"/>
    <property type="match status" value="1"/>
</dbReference>
<organism evidence="3 4">
    <name type="scientific">Astrephomene gubernaculifera</name>
    <dbReference type="NCBI Taxonomy" id="47775"/>
    <lineage>
        <taxon>Eukaryota</taxon>
        <taxon>Viridiplantae</taxon>
        <taxon>Chlorophyta</taxon>
        <taxon>core chlorophytes</taxon>
        <taxon>Chlorophyceae</taxon>
        <taxon>CS clade</taxon>
        <taxon>Chlamydomonadales</taxon>
        <taxon>Astrephomenaceae</taxon>
        <taxon>Astrephomene</taxon>
    </lineage>
</organism>
<dbReference type="InterPro" id="IPR046700">
    <property type="entry name" value="DUF6570"/>
</dbReference>
<reference evidence="3 4" key="1">
    <citation type="journal article" date="2021" name="Sci. Rep.">
        <title>Genome sequencing of the multicellular alga Astrephomene provides insights into convergent evolution of germ-soma differentiation.</title>
        <authorList>
            <person name="Yamashita S."/>
            <person name="Yamamoto K."/>
            <person name="Matsuzaki R."/>
            <person name="Suzuki S."/>
            <person name="Yamaguchi H."/>
            <person name="Hirooka S."/>
            <person name="Minakuchi Y."/>
            <person name="Miyagishima S."/>
            <person name="Kawachi M."/>
            <person name="Toyoda A."/>
            <person name="Nozaki H."/>
        </authorList>
    </citation>
    <scope>NUCLEOTIDE SEQUENCE [LARGE SCALE GENOMIC DNA]</scope>
    <source>
        <strain evidence="3 4">NIES-4017</strain>
    </source>
</reference>
<dbReference type="Proteomes" id="UP001054857">
    <property type="component" value="Unassembled WGS sequence"/>
</dbReference>
<accession>A0AAD3HJR4</accession>
<gene>
    <name evidence="3" type="ORF">Agub_g4169</name>
</gene>
<sequence>MEATGKEASPQTMLLEMGRPSVTARMVRNRLRKEQIQKDEGQNVASRAEEESGIEEDMFGDEALPAFDENRGVQRCTYTSVEAAEEACRSAFSESCSYACCCCERKLFRQSVVEVTENMHDTLNEEWATNLAGWVTRRGVGYICHTCLGSIHRDRCPRFSLDNGLELPEVPPELQGIPELAERLVAIRIPFLQLRRLPTGNQHGLKGVDSIASPVRFPFLRKPSHRPVLPTPSFLLPYHPSLSFHHRPCSCIPIPSPAHALPQFPCLYRSLPATPLAKPSRPHPCASIPLPLLP</sequence>
<evidence type="ECO:0000313" key="3">
    <source>
        <dbReference type="EMBL" id="GFR43146.1"/>
    </source>
</evidence>
<keyword evidence="4" id="KW-1185">Reference proteome</keyword>